<feature type="non-terminal residue" evidence="8">
    <location>
        <position position="178"/>
    </location>
</feature>
<dbReference type="GO" id="GO:0003824">
    <property type="term" value="F:catalytic activity"/>
    <property type="evidence" value="ECO:0007669"/>
    <property type="project" value="InterPro"/>
</dbReference>
<accession>X1K8R4</accession>
<dbReference type="AlphaFoldDB" id="X1K8R4"/>
<dbReference type="PANTHER" id="PTHR30352:SF5">
    <property type="entry name" value="PYRUVATE FORMATE-LYASE 1-ACTIVATING ENZYME"/>
    <property type="match status" value="1"/>
</dbReference>
<dbReference type="InterPro" id="IPR034457">
    <property type="entry name" value="Organic_radical-activating"/>
</dbReference>
<evidence type="ECO:0000256" key="5">
    <source>
        <dbReference type="ARBA" id="ARBA00023004"/>
    </source>
</evidence>
<dbReference type="Pfam" id="PF04055">
    <property type="entry name" value="Radical_SAM"/>
    <property type="match status" value="1"/>
</dbReference>
<dbReference type="EMBL" id="BARV01007074">
    <property type="protein sequence ID" value="GAI03422.1"/>
    <property type="molecule type" value="Genomic_DNA"/>
</dbReference>
<dbReference type="SUPFAM" id="SSF102114">
    <property type="entry name" value="Radical SAM enzymes"/>
    <property type="match status" value="1"/>
</dbReference>
<evidence type="ECO:0000313" key="8">
    <source>
        <dbReference type="EMBL" id="GAI03422.1"/>
    </source>
</evidence>
<keyword evidence="5" id="KW-0408">Iron</keyword>
<keyword evidence="2" id="KW-0004">4Fe-4S</keyword>
<dbReference type="PANTHER" id="PTHR30352">
    <property type="entry name" value="PYRUVATE FORMATE-LYASE-ACTIVATING ENZYME"/>
    <property type="match status" value="1"/>
</dbReference>
<evidence type="ECO:0000256" key="3">
    <source>
        <dbReference type="ARBA" id="ARBA00022691"/>
    </source>
</evidence>
<dbReference type="SFLD" id="SFLDS00029">
    <property type="entry name" value="Radical_SAM"/>
    <property type="match status" value="1"/>
</dbReference>
<dbReference type="InterPro" id="IPR058240">
    <property type="entry name" value="rSAM_sf"/>
</dbReference>
<keyword evidence="3" id="KW-0949">S-adenosyl-L-methionine</keyword>
<dbReference type="PROSITE" id="PS51918">
    <property type="entry name" value="RADICAL_SAM"/>
    <property type="match status" value="1"/>
</dbReference>
<gene>
    <name evidence="8" type="ORF">S06H3_14460</name>
</gene>
<keyword evidence="4" id="KW-0479">Metal-binding</keyword>
<dbReference type="GO" id="GO:0046872">
    <property type="term" value="F:metal ion binding"/>
    <property type="evidence" value="ECO:0007669"/>
    <property type="project" value="UniProtKB-KW"/>
</dbReference>
<comment type="caution">
    <text evidence="8">The sequence shown here is derived from an EMBL/GenBank/DDBJ whole genome shotgun (WGS) entry which is preliminary data.</text>
</comment>
<dbReference type="InterPro" id="IPR013785">
    <property type="entry name" value="Aldolase_TIM"/>
</dbReference>
<name>X1K8R4_9ZZZZ</name>
<comment type="cofactor">
    <cofactor evidence="1">
        <name>[4Fe-4S] cluster</name>
        <dbReference type="ChEBI" id="CHEBI:49883"/>
    </cofactor>
</comment>
<dbReference type="Gene3D" id="3.20.20.70">
    <property type="entry name" value="Aldolase class I"/>
    <property type="match status" value="1"/>
</dbReference>
<evidence type="ECO:0000256" key="4">
    <source>
        <dbReference type="ARBA" id="ARBA00022723"/>
    </source>
</evidence>
<feature type="domain" description="Radical SAM core" evidence="7">
    <location>
        <begin position="68"/>
        <end position="178"/>
    </location>
</feature>
<dbReference type="InterPro" id="IPR007197">
    <property type="entry name" value="rSAM"/>
</dbReference>
<sequence length="178" mass="20029">MIREALLYDKLEGEKVRCNTCPRHCVLGEGQKGFCFTRQNQGGRLFTLIYGEVASRSVNPIEKKPVFHFYPGSRWLSLGALGCNFRCPGCQNWELSHAKGGAAEYISPQDLVSLAKKYGCLGISWTFNEPTIWLEYTLDGAKLAKEQGLYTNYVTNGYITREALDTIGPYLDVFRVDP</sequence>
<proteinExistence type="predicted"/>
<keyword evidence="6" id="KW-0411">Iron-sulfur</keyword>
<dbReference type="GO" id="GO:0051539">
    <property type="term" value="F:4 iron, 4 sulfur cluster binding"/>
    <property type="evidence" value="ECO:0007669"/>
    <property type="project" value="UniProtKB-KW"/>
</dbReference>
<organism evidence="8">
    <name type="scientific">marine sediment metagenome</name>
    <dbReference type="NCBI Taxonomy" id="412755"/>
    <lineage>
        <taxon>unclassified sequences</taxon>
        <taxon>metagenomes</taxon>
        <taxon>ecological metagenomes</taxon>
    </lineage>
</organism>
<evidence type="ECO:0000256" key="6">
    <source>
        <dbReference type="ARBA" id="ARBA00023014"/>
    </source>
</evidence>
<evidence type="ECO:0000259" key="7">
    <source>
        <dbReference type="PROSITE" id="PS51918"/>
    </source>
</evidence>
<evidence type="ECO:0000256" key="1">
    <source>
        <dbReference type="ARBA" id="ARBA00001966"/>
    </source>
</evidence>
<protein>
    <recommendedName>
        <fullName evidence="7">Radical SAM core domain-containing protein</fullName>
    </recommendedName>
</protein>
<evidence type="ECO:0000256" key="2">
    <source>
        <dbReference type="ARBA" id="ARBA00022485"/>
    </source>
</evidence>
<reference evidence="8" key="1">
    <citation type="journal article" date="2014" name="Front. Microbiol.">
        <title>High frequency of phylogenetically diverse reductive dehalogenase-homologous genes in deep subseafloor sedimentary metagenomes.</title>
        <authorList>
            <person name="Kawai M."/>
            <person name="Futagami T."/>
            <person name="Toyoda A."/>
            <person name="Takaki Y."/>
            <person name="Nishi S."/>
            <person name="Hori S."/>
            <person name="Arai W."/>
            <person name="Tsubouchi T."/>
            <person name="Morono Y."/>
            <person name="Uchiyama I."/>
            <person name="Ito T."/>
            <person name="Fujiyama A."/>
            <person name="Inagaki F."/>
            <person name="Takami H."/>
        </authorList>
    </citation>
    <scope>NUCLEOTIDE SEQUENCE</scope>
    <source>
        <strain evidence="8">Expedition CK06-06</strain>
    </source>
</reference>
<dbReference type="CDD" id="cd01335">
    <property type="entry name" value="Radical_SAM"/>
    <property type="match status" value="1"/>
</dbReference>